<feature type="transmembrane region" description="Helical" evidence="7">
    <location>
        <begin position="513"/>
        <end position="533"/>
    </location>
</feature>
<feature type="transmembrane region" description="Helical" evidence="7">
    <location>
        <begin position="367"/>
        <end position="399"/>
    </location>
</feature>
<sequence length="557" mass="58513">MTAGARQDEAVDGVPEQMLGPYRLLEQLGEGGMGVVHLALAPNGRAVAIKVLRPHIAHDADARARLAREVATLSRVQDPGVAAVLDADTEGDRPYVVTRYVPGPPLDRVVADHGPLTGEALLKLGRGLHRALTAIHAAGVIHRDLKPANVLLLHGDPVVIDFGIAHVADDVRLTMTGLVMGTPGYLSPEVLEGAPVTEATDWWGWAATLAFAASGVPPFGRGHMDAVLDRVRHGRADLTGVDPRLQPLLRAALSPDAARRPEAEELIDALERYAAGEDATVNLPVLDPTTVVSSSSTQQFPTAVAPAAQRPDWGPLALPPDPDEDWSQGPGEVSPGDEAESDWEAAREMAPGEPDPRIGRPSRAGTLAAMLAATVAVAAVWPLVAVVLAVAWSLLARFADRSVTSLVMRRHAAGRRRSDMPVAVISSPWHVLSAAVATVVSLLLPLVVAVATTFSAALALTSLTGGQPRPDSSAPIAIGALVGLLVVWWGPASPALRRGSRSLVRGVARPGTATRAAVTLLLLAAVGLGVWAWTRHGQVSWWPTTGTKMPLPSFLQR</sequence>
<protein>
    <submittedName>
        <fullName evidence="9">Serine/threonine protein kinase</fullName>
    </submittedName>
</protein>
<evidence type="ECO:0000256" key="7">
    <source>
        <dbReference type="SAM" id="Phobius"/>
    </source>
</evidence>
<accession>A0A542ZEG7</accession>
<keyword evidence="1" id="KW-0808">Transferase</keyword>
<dbReference type="GO" id="GO:0005524">
    <property type="term" value="F:ATP binding"/>
    <property type="evidence" value="ECO:0007669"/>
    <property type="project" value="UniProtKB-UniRule"/>
</dbReference>
<dbReference type="InterPro" id="IPR008271">
    <property type="entry name" value="Ser/Thr_kinase_AS"/>
</dbReference>
<evidence type="ECO:0000256" key="4">
    <source>
        <dbReference type="ARBA" id="ARBA00022840"/>
    </source>
</evidence>
<proteinExistence type="predicted"/>
<keyword evidence="3 9" id="KW-0418">Kinase</keyword>
<dbReference type="RefSeq" id="WP_141786835.1">
    <property type="nucleotide sequence ID" value="NZ_BAAAKX010000006.1"/>
</dbReference>
<evidence type="ECO:0000256" key="1">
    <source>
        <dbReference type="ARBA" id="ARBA00022679"/>
    </source>
</evidence>
<evidence type="ECO:0000256" key="2">
    <source>
        <dbReference type="ARBA" id="ARBA00022741"/>
    </source>
</evidence>
<dbReference type="PROSITE" id="PS50011">
    <property type="entry name" value="PROTEIN_KINASE_DOM"/>
    <property type="match status" value="1"/>
</dbReference>
<dbReference type="CDD" id="cd14014">
    <property type="entry name" value="STKc_PknB_like"/>
    <property type="match status" value="1"/>
</dbReference>
<dbReference type="InterPro" id="IPR011009">
    <property type="entry name" value="Kinase-like_dom_sf"/>
</dbReference>
<dbReference type="Gene3D" id="3.30.200.20">
    <property type="entry name" value="Phosphorylase Kinase, domain 1"/>
    <property type="match status" value="1"/>
</dbReference>
<keyword evidence="7" id="KW-0812">Transmembrane</keyword>
<evidence type="ECO:0000256" key="5">
    <source>
        <dbReference type="PROSITE-ProRule" id="PRU10141"/>
    </source>
</evidence>
<keyword evidence="7" id="KW-1133">Transmembrane helix</keyword>
<keyword evidence="4 5" id="KW-0067">ATP-binding</keyword>
<dbReference type="PANTHER" id="PTHR43289">
    <property type="entry name" value="MITOGEN-ACTIVATED PROTEIN KINASE KINASE KINASE 20-RELATED"/>
    <property type="match status" value="1"/>
</dbReference>
<gene>
    <name evidence="9" type="ORF">FB474_0070</name>
</gene>
<dbReference type="EMBL" id="VFOQ01000001">
    <property type="protein sequence ID" value="TQL58735.1"/>
    <property type="molecule type" value="Genomic_DNA"/>
</dbReference>
<dbReference type="GO" id="GO:0004674">
    <property type="term" value="F:protein serine/threonine kinase activity"/>
    <property type="evidence" value="ECO:0007669"/>
    <property type="project" value="UniProtKB-KW"/>
</dbReference>
<feature type="transmembrane region" description="Helical" evidence="7">
    <location>
        <begin position="420"/>
        <end position="452"/>
    </location>
</feature>
<keyword evidence="7" id="KW-0472">Membrane</keyword>
<dbReference type="PROSITE" id="PS00108">
    <property type="entry name" value="PROTEIN_KINASE_ST"/>
    <property type="match status" value="1"/>
</dbReference>
<feature type="transmembrane region" description="Helical" evidence="7">
    <location>
        <begin position="472"/>
        <end position="492"/>
    </location>
</feature>
<evidence type="ECO:0000313" key="10">
    <source>
        <dbReference type="Proteomes" id="UP000319514"/>
    </source>
</evidence>
<evidence type="ECO:0000259" key="8">
    <source>
        <dbReference type="PROSITE" id="PS50011"/>
    </source>
</evidence>
<dbReference type="InterPro" id="IPR000719">
    <property type="entry name" value="Prot_kinase_dom"/>
</dbReference>
<dbReference type="AlphaFoldDB" id="A0A542ZEG7"/>
<dbReference type="PROSITE" id="PS00107">
    <property type="entry name" value="PROTEIN_KINASE_ATP"/>
    <property type="match status" value="1"/>
</dbReference>
<feature type="binding site" evidence="5">
    <location>
        <position position="50"/>
    </location>
    <ligand>
        <name>ATP</name>
        <dbReference type="ChEBI" id="CHEBI:30616"/>
    </ligand>
</feature>
<dbReference type="InterPro" id="IPR017441">
    <property type="entry name" value="Protein_kinase_ATP_BS"/>
</dbReference>
<comment type="caution">
    <text evidence="9">The sequence shown here is derived from an EMBL/GenBank/DDBJ whole genome shotgun (WGS) entry which is preliminary data.</text>
</comment>
<dbReference type="Pfam" id="PF00069">
    <property type="entry name" value="Pkinase"/>
    <property type="match status" value="1"/>
</dbReference>
<dbReference type="Gene3D" id="1.10.510.10">
    <property type="entry name" value="Transferase(Phosphotransferase) domain 1"/>
    <property type="match status" value="1"/>
</dbReference>
<keyword evidence="10" id="KW-1185">Reference proteome</keyword>
<feature type="region of interest" description="Disordered" evidence="6">
    <location>
        <begin position="292"/>
        <end position="359"/>
    </location>
</feature>
<reference evidence="9 10" key="1">
    <citation type="submission" date="2019-06" db="EMBL/GenBank/DDBJ databases">
        <title>Sequencing the genomes of 1000 actinobacteria strains.</title>
        <authorList>
            <person name="Klenk H.-P."/>
        </authorList>
    </citation>
    <scope>NUCLEOTIDE SEQUENCE [LARGE SCALE GENOMIC DNA]</scope>
    <source>
        <strain evidence="9 10">DSM 18082</strain>
    </source>
</reference>
<evidence type="ECO:0000256" key="6">
    <source>
        <dbReference type="SAM" id="MobiDB-lite"/>
    </source>
</evidence>
<dbReference type="PANTHER" id="PTHR43289:SF34">
    <property type="entry name" value="SERINE_THREONINE-PROTEIN KINASE YBDM-RELATED"/>
    <property type="match status" value="1"/>
</dbReference>
<evidence type="ECO:0000256" key="3">
    <source>
        <dbReference type="ARBA" id="ARBA00022777"/>
    </source>
</evidence>
<keyword evidence="2 5" id="KW-0547">Nucleotide-binding</keyword>
<keyword evidence="9" id="KW-0723">Serine/threonine-protein kinase</keyword>
<dbReference type="Proteomes" id="UP000319514">
    <property type="component" value="Unassembled WGS sequence"/>
</dbReference>
<dbReference type="OrthoDB" id="9762169at2"/>
<name>A0A542ZEG7_9MICO</name>
<evidence type="ECO:0000313" key="9">
    <source>
        <dbReference type="EMBL" id="TQL58735.1"/>
    </source>
</evidence>
<dbReference type="SMART" id="SM00220">
    <property type="entry name" value="S_TKc"/>
    <property type="match status" value="1"/>
</dbReference>
<feature type="domain" description="Protein kinase" evidence="8">
    <location>
        <begin position="22"/>
        <end position="274"/>
    </location>
</feature>
<dbReference type="SUPFAM" id="SSF56112">
    <property type="entry name" value="Protein kinase-like (PK-like)"/>
    <property type="match status" value="1"/>
</dbReference>
<organism evidence="9 10">
    <name type="scientific">Oryzihumus leptocrescens</name>
    <dbReference type="NCBI Taxonomy" id="297536"/>
    <lineage>
        <taxon>Bacteria</taxon>
        <taxon>Bacillati</taxon>
        <taxon>Actinomycetota</taxon>
        <taxon>Actinomycetes</taxon>
        <taxon>Micrococcales</taxon>
        <taxon>Intrasporangiaceae</taxon>
        <taxon>Oryzihumus</taxon>
    </lineage>
</organism>